<reference evidence="16" key="4">
    <citation type="submission" date="2025-08" db="UniProtKB">
        <authorList>
            <consortium name="Ensembl"/>
        </authorList>
    </citation>
    <scope>IDENTIFICATION</scope>
</reference>
<keyword evidence="9" id="KW-0072">Autophagy</keyword>
<dbReference type="OMA" id="WVCVIRY"/>
<keyword evidence="8 14" id="KW-1133">Transmembrane helix</keyword>
<reference evidence="17" key="3">
    <citation type="journal article" date="2014" name="Nature">
        <title>Elephant shark genome provides unique insights into gnathostome evolution.</title>
        <authorList>
            <consortium name="International Elephant Shark Genome Sequencing Consortium"/>
            <person name="Venkatesh B."/>
            <person name="Lee A.P."/>
            <person name="Ravi V."/>
            <person name="Maurya A.K."/>
            <person name="Lian M.M."/>
            <person name="Swann J.B."/>
            <person name="Ohta Y."/>
            <person name="Flajnik M.F."/>
            <person name="Sutoh Y."/>
            <person name="Kasahara M."/>
            <person name="Hoon S."/>
            <person name="Gangu V."/>
            <person name="Roy S.W."/>
            <person name="Irimia M."/>
            <person name="Korzh V."/>
            <person name="Kondrychyn I."/>
            <person name="Lim Z.W."/>
            <person name="Tay B.H."/>
            <person name="Tohari S."/>
            <person name="Kong K.W."/>
            <person name="Ho S."/>
            <person name="Lorente-Galdos B."/>
            <person name="Quilez J."/>
            <person name="Marques-Bonet T."/>
            <person name="Raney B.J."/>
            <person name="Ingham P.W."/>
            <person name="Tay A."/>
            <person name="Hillier L.W."/>
            <person name="Minx P."/>
            <person name="Boehm T."/>
            <person name="Wilson R.K."/>
            <person name="Brenner S."/>
            <person name="Warren W.C."/>
        </authorList>
    </citation>
    <scope>NUCLEOTIDE SEQUENCE [LARGE SCALE GENOMIC DNA]</scope>
</reference>
<dbReference type="STRING" id="7868.ENSCMIP00000034123"/>
<dbReference type="GO" id="GO:0006914">
    <property type="term" value="P:autophagy"/>
    <property type="evidence" value="ECO:0007669"/>
    <property type="project" value="UniProtKB-KW"/>
</dbReference>
<protein>
    <recommendedName>
        <fullName evidence="15">CWH43-like N-terminal domain-containing protein</fullName>
    </recommendedName>
</protein>
<evidence type="ECO:0000256" key="13">
    <source>
        <dbReference type="ARBA" id="ARBA00045144"/>
    </source>
</evidence>
<comment type="similarity">
    <text evidence="4">Belongs to the DRAM/TMEM150 family.</text>
</comment>
<comment type="subcellular location">
    <subcellularLocation>
        <location evidence="3">Cell membrane</location>
        <topology evidence="3">Multi-pass membrane protein</topology>
    </subcellularLocation>
    <subcellularLocation>
        <location evidence="2">Cytoplasmic vesicle</location>
        <location evidence="2">Autophagosome membrane</location>
        <topology evidence="2">Multi-pass membrane protein</topology>
    </subcellularLocation>
    <subcellularLocation>
        <location evidence="1">Endosome membrane</location>
        <topology evidence="1">Multi-pass membrane protein</topology>
    </subcellularLocation>
</comment>
<dbReference type="GO" id="GO:0005886">
    <property type="term" value="C:plasma membrane"/>
    <property type="evidence" value="ECO:0007669"/>
    <property type="project" value="UniProtKB-SubCell"/>
</dbReference>
<evidence type="ECO:0000256" key="5">
    <source>
        <dbReference type="ARBA" id="ARBA00022475"/>
    </source>
</evidence>
<keyword evidence="17" id="KW-1185">Reference proteome</keyword>
<feature type="transmembrane region" description="Helical" evidence="14">
    <location>
        <begin position="165"/>
        <end position="186"/>
    </location>
</feature>
<dbReference type="InParanoid" id="A0A4W3J7I8"/>
<reference evidence="17" key="2">
    <citation type="journal article" date="2007" name="PLoS Biol.">
        <title>Survey sequencing and comparative analysis of the elephant shark (Callorhinchus milii) genome.</title>
        <authorList>
            <person name="Venkatesh B."/>
            <person name="Kirkness E.F."/>
            <person name="Loh Y.H."/>
            <person name="Halpern A.L."/>
            <person name="Lee A.P."/>
            <person name="Johnson J."/>
            <person name="Dandona N."/>
            <person name="Viswanathan L.D."/>
            <person name="Tay A."/>
            <person name="Venter J.C."/>
            <person name="Strausberg R.L."/>
            <person name="Brenner S."/>
        </authorList>
    </citation>
    <scope>NUCLEOTIDE SEQUENCE [LARGE SCALE GENOMIC DNA]</scope>
</reference>
<evidence type="ECO:0000256" key="14">
    <source>
        <dbReference type="SAM" id="Phobius"/>
    </source>
</evidence>
<dbReference type="Proteomes" id="UP000314986">
    <property type="component" value="Unassembled WGS sequence"/>
</dbReference>
<dbReference type="Ensembl" id="ENSCMIT00000034639.1">
    <property type="protein sequence ID" value="ENSCMIP00000034123.1"/>
    <property type="gene ID" value="ENSCMIG00000014495.1"/>
</dbReference>
<feature type="transmembrane region" description="Helical" evidence="14">
    <location>
        <begin position="139"/>
        <end position="159"/>
    </location>
</feature>
<dbReference type="PANTHER" id="PTHR21324:SF3">
    <property type="entry name" value="MODULATOR OF MACROAUTOPHAGY TMEM150B"/>
    <property type="match status" value="1"/>
</dbReference>
<reference evidence="17" key="1">
    <citation type="journal article" date="2006" name="Science">
        <title>Ancient noncoding elements conserved in the human genome.</title>
        <authorList>
            <person name="Venkatesh B."/>
            <person name="Kirkness E.F."/>
            <person name="Loh Y.H."/>
            <person name="Halpern A.L."/>
            <person name="Lee A.P."/>
            <person name="Johnson J."/>
            <person name="Dandona N."/>
            <person name="Viswanathan L.D."/>
            <person name="Tay A."/>
            <person name="Venter J.C."/>
            <person name="Strausberg R.L."/>
            <person name="Brenner S."/>
        </authorList>
    </citation>
    <scope>NUCLEOTIDE SEQUENCE [LARGE SCALE GENOMIC DNA]</scope>
</reference>
<evidence type="ECO:0000256" key="12">
    <source>
        <dbReference type="ARBA" id="ARBA00023329"/>
    </source>
</evidence>
<dbReference type="AlphaFoldDB" id="A0A4W3J7I8"/>
<keyword evidence="7" id="KW-0967">Endosome</keyword>
<proteinExistence type="inferred from homology"/>
<keyword evidence="11" id="KW-0325">Glycoprotein</keyword>
<evidence type="ECO:0000256" key="10">
    <source>
        <dbReference type="ARBA" id="ARBA00023136"/>
    </source>
</evidence>
<dbReference type="Pfam" id="PF10277">
    <property type="entry name" value="Frag1"/>
    <property type="match status" value="1"/>
</dbReference>
<dbReference type="PANTHER" id="PTHR21324">
    <property type="entry name" value="FASTING-INDUCIBLE INTEGRAL MEMBRANE PROTEIN TM6P1-RELATED"/>
    <property type="match status" value="1"/>
</dbReference>
<evidence type="ECO:0000256" key="3">
    <source>
        <dbReference type="ARBA" id="ARBA00004651"/>
    </source>
</evidence>
<feature type="transmembrane region" description="Helical" evidence="14">
    <location>
        <begin position="101"/>
        <end position="119"/>
    </location>
</feature>
<evidence type="ECO:0000256" key="6">
    <source>
        <dbReference type="ARBA" id="ARBA00022692"/>
    </source>
</evidence>
<evidence type="ECO:0000256" key="8">
    <source>
        <dbReference type="ARBA" id="ARBA00022989"/>
    </source>
</evidence>
<dbReference type="GeneTree" id="ENSGT01030000234578"/>
<comment type="function">
    <text evidence="13">Modulator of macroautophagy that causes accumulation of autophagosomes under basal conditions and enhances autophagic flux. Represses cell death and promotes long-term clonogenic survival of cells grown in the absence of glucose in a macroautophagy-independent manner. May have some role in extracellular matrix engulfment or growth factor receptor recycling, both of which can modulate cell survival.</text>
</comment>
<organism evidence="16 17">
    <name type="scientific">Callorhinchus milii</name>
    <name type="common">Ghost shark</name>
    <dbReference type="NCBI Taxonomy" id="7868"/>
    <lineage>
        <taxon>Eukaryota</taxon>
        <taxon>Metazoa</taxon>
        <taxon>Chordata</taxon>
        <taxon>Craniata</taxon>
        <taxon>Vertebrata</taxon>
        <taxon>Chondrichthyes</taxon>
        <taxon>Holocephali</taxon>
        <taxon>Chimaeriformes</taxon>
        <taxon>Callorhinchidae</taxon>
        <taxon>Callorhinchus</taxon>
    </lineage>
</organism>
<accession>A0A4W3J7I8</accession>
<dbReference type="GO" id="GO:0000421">
    <property type="term" value="C:autophagosome membrane"/>
    <property type="evidence" value="ECO:0007669"/>
    <property type="project" value="UniProtKB-SubCell"/>
</dbReference>
<sequence>GQSHRAVSNLEDDYYYLCCFSSTCGAYPPQSCLFSQVMNIGANSSSFSLDCHLSAVTWVCVIRYQQIRDLGCHSHLNTVSLVTGCLSALGATLVGNFQIHVHLAGAFLSFFIGTLYFWLQVGLTYQVKPRHGGKWCGPVRIICCLACTASLASMLWLHVSGMRSAAAICEWVAGMVLLLLFGLFAVDFRHVDGHYFHVQRNPVREGERASERAPAGL</sequence>
<dbReference type="InterPro" id="IPR019402">
    <property type="entry name" value="CWH43_N"/>
</dbReference>
<evidence type="ECO:0000256" key="9">
    <source>
        <dbReference type="ARBA" id="ARBA00023006"/>
    </source>
</evidence>
<name>A0A4W3J7I8_CALMI</name>
<keyword evidence="6 14" id="KW-0812">Transmembrane</keyword>
<evidence type="ECO:0000256" key="4">
    <source>
        <dbReference type="ARBA" id="ARBA00006565"/>
    </source>
</evidence>
<evidence type="ECO:0000256" key="1">
    <source>
        <dbReference type="ARBA" id="ARBA00004337"/>
    </source>
</evidence>
<keyword evidence="10 14" id="KW-0472">Membrane</keyword>
<feature type="domain" description="CWH43-like N-terminal" evidence="15">
    <location>
        <begin position="17"/>
        <end position="190"/>
    </location>
</feature>
<dbReference type="InterPro" id="IPR050911">
    <property type="entry name" value="DRAM/TMEM150_Autophagy_Mod"/>
</dbReference>
<keyword evidence="5" id="KW-1003">Cell membrane</keyword>
<evidence type="ECO:0000256" key="2">
    <source>
        <dbReference type="ARBA" id="ARBA00004542"/>
    </source>
</evidence>
<evidence type="ECO:0000256" key="7">
    <source>
        <dbReference type="ARBA" id="ARBA00022753"/>
    </source>
</evidence>
<evidence type="ECO:0000313" key="16">
    <source>
        <dbReference type="Ensembl" id="ENSCMIP00000034123.1"/>
    </source>
</evidence>
<keyword evidence="12" id="KW-0968">Cytoplasmic vesicle</keyword>
<evidence type="ECO:0000256" key="11">
    <source>
        <dbReference type="ARBA" id="ARBA00023180"/>
    </source>
</evidence>
<evidence type="ECO:0000313" key="17">
    <source>
        <dbReference type="Proteomes" id="UP000314986"/>
    </source>
</evidence>
<reference evidence="16" key="5">
    <citation type="submission" date="2025-09" db="UniProtKB">
        <authorList>
            <consortium name="Ensembl"/>
        </authorList>
    </citation>
    <scope>IDENTIFICATION</scope>
</reference>
<evidence type="ECO:0000259" key="15">
    <source>
        <dbReference type="Pfam" id="PF10277"/>
    </source>
</evidence>
<dbReference type="GO" id="GO:0010008">
    <property type="term" value="C:endosome membrane"/>
    <property type="evidence" value="ECO:0007669"/>
    <property type="project" value="UniProtKB-SubCell"/>
</dbReference>